<keyword evidence="1" id="KW-0677">Repeat</keyword>
<dbReference type="OrthoDB" id="9971254at2759"/>
<evidence type="ECO:0000256" key="1">
    <source>
        <dbReference type="ARBA" id="ARBA00022737"/>
    </source>
</evidence>
<accession>A0A9P6JJT0</accession>
<evidence type="ECO:0000313" key="4">
    <source>
        <dbReference type="Proteomes" id="UP000807306"/>
    </source>
</evidence>
<keyword evidence="4" id="KW-1185">Reference proteome</keyword>
<sequence>MSKVDFFSGAHDTVINNATFTVAVGSNIYAGLYLLYQSTSKEAAYDSARADAPARCLSGTRRRILGDVHRCNTPILFLVGPAGSGKSAIALTVCEQLRQQNRLGANFFFLHLTGRNSRRYIFTTIAYQLANSQPALKSAIDKVVYDDPAIVDKDIDIQLERLIVKPILEVGIEGEPIVVVLDGLDECEDDRWQLRITQLLAFTLQVTPIPLRFFITCRPKPWHETLLSSPTKPPTISTIVLNRDSEVDQDIRLFYKSEFYAIAHDPNHRDSLSSTTSDSNWPSEEILDELVTRASGLFVYASTITRFVGEPSHRPIDRLDDVLSHKPSPNSTVLDLLNTLYPSTSEISHGPAPVNLYRCRAGGVTDHFYTTDLNEYNNATQNLNYIAEGVACKIFDGTGKGLVPLYRLYHHQATDHFYTMSTAEVTRAVGDLNYVFEGIAGYVYPMLPSQSSAIPLFRLWNGRLFDHFFTTSLTERNEASYRLGFDDEGIAAYVLPP</sequence>
<name>A0A9P6JJT0_9AGAR</name>
<dbReference type="InterPro" id="IPR056884">
    <property type="entry name" value="NPHP3-like_N"/>
</dbReference>
<dbReference type="EMBL" id="MU157920">
    <property type="protein sequence ID" value="KAF9523308.1"/>
    <property type="molecule type" value="Genomic_DNA"/>
</dbReference>
<evidence type="ECO:0000259" key="2">
    <source>
        <dbReference type="PROSITE" id="PS50837"/>
    </source>
</evidence>
<comment type="caution">
    <text evidence="3">The sequence shown here is derived from an EMBL/GenBank/DDBJ whole genome shotgun (WGS) entry which is preliminary data.</text>
</comment>
<dbReference type="PANTHER" id="PTHR10039:SF14">
    <property type="entry name" value="NACHT DOMAIN-CONTAINING PROTEIN"/>
    <property type="match status" value="1"/>
</dbReference>
<protein>
    <recommendedName>
        <fullName evidence="2">NACHT domain-containing protein</fullName>
    </recommendedName>
</protein>
<organism evidence="3 4">
    <name type="scientific">Crepidotus variabilis</name>
    <dbReference type="NCBI Taxonomy" id="179855"/>
    <lineage>
        <taxon>Eukaryota</taxon>
        <taxon>Fungi</taxon>
        <taxon>Dikarya</taxon>
        <taxon>Basidiomycota</taxon>
        <taxon>Agaricomycotina</taxon>
        <taxon>Agaricomycetes</taxon>
        <taxon>Agaricomycetidae</taxon>
        <taxon>Agaricales</taxon>
        <taxon>Agaricineae</taxon>
        <taxon>Crepidotaceae</taxon>
        <taxon>Crepidotus</taxon>
    </lineage>
</organism>
<dbReference type="Pfam" id="PF24883">
    <property type="entry name" value="NPHP3_N"/>
    <property type="match status" value="1"/>
</dbReference>
<evidence type="ECO:0000313" key="3">
    <source>
        <dbReference type="EMBL" id="KAF9523308.1"/>
    </source>
</evidence>
<dbReference type="AlphaFoldDB" id="A0A9P6JJT0"/>
<dbReference type="InterPro" id="IPR043708">
    <property type="entry name" value="DUF5648"/>
</dbReference>
<proteinExistence type="predicted"/>
<dbReference type="InterPro" id="IPR027417">
    <property type="entry name" value="P-loop_NTPase"/>
</dbReference>
<gene>
    <name evidence="3" type="ORF">CPB83DRAFT_821651</name>
</gene>
<dbReference type="Pfam" id="PF18885">
    <property type="entry name" value="DUF5648"/>
    <property type="match status" value="1"/>
</dbReference>
<dbReference type="PANTHER" id="PTHR10039">
    <property type="entry name" value="AMELOGENIN"/>
    <property type="match status" value="1"/>
</dbReference>
<dbReference type="SUPFAM" id="SSF52540">
    <property type="entry name" value="P-loop containing nucleoside triphosphate hydrolases"/>
    <property type="match status" value="1"/>
</dbReference>
<dbReference type="PROSITE" id="PS50837">
    <property type="entry name" value="NACHT"/>
    <property type="match status" value="1"/>
</dbReference>
<dbReference type="Gene3D" id="3.40.50.300">
    <property type="entry name" value="P-loop containing nucleotide triphosphate hydrolases"/>
    <property type="match status" value="1"/>
</dbReference>
<feature type="domain" description="NACHT" evidence="2">
    <location>
        <begin position="74"/>
        <end position="219"/>
    </location>
</feature>
<dbReference type="Proteomes" id="UP000807306">
    <property type="component" value="Unassembled WGS sequence"/>
</dbReference>
<dbReference type="InterPro" id="IPR007111">
    <property type="entry name" value="NACHT_NTPase"/>
</dbReference>
<reference evidence="3" key="1">
    <citation type="submission" date="2020-11" db="EMBL/GenBank/DDBJ databases">
        <authorList>
            <consortium name="DOE Joint Genome Institute"/>
            <person name="Ahrendt S."/>
            <person name="Riley R."/>
            <person name="Andreopoulos W."/>
            <person name="Labutti K."/>
            <person name="Pangilinan J."/>
            <person name="Ruiz-Duenas F.J."/>
            <person name="Barrasa J.M."/>
            <person name="Sanchez-Garcia M."/>
            <person name="Camarero S."/>
            <person name="Miyauchi S."/>
            <person name="Serrano A."/>
            <person name="Linde D."/>
            <person name="Babiker R."/>
            <person name="Drula E."/>
            <person name="Ayuso-Fernandez I."/>
            <person name="Pacheco R."/>
            <person name="Padilla G."/>
            <person name="Ferreira P."/>
            <person name="Barriuso J."/>
            <person name="Kellner H."/>
            <person name="Castanera R."/>
            <person name="Alfaro M."/>
            <person name="Ramirez L."/>
            <person name="Pisabarro A.G."/>
            <person name="Kuo A."/>
            <person name="Tritt A."/>
            <person name="Lipzen A."/>
            <person name="He G."/>
            <person name="Yan M."/>
            <person name="Ng V."/>
            <person name="Cullen D."/>
            <person name="Martin F."/>
            <person name="Rosso M.-N."/>
            <person name="Henrissat B."/>
            <person name="Hibbett D."/>
            <person name="Martinez A.T."/>
            <person name="Grigoriev I.V."/>
        </authorList>
    </citation>
    <scope>NUCLEOTIDE SEQUENCE</scope>
    <source>
        <strain evidence="3">CBS 506.95</strain>
    </source>
</reference>